<gene>
    <name evidence="9" type="ORF">G3569_05070</name>
</gene>
<dbReference type="GO" id="GO:0005886">
    <property type="term" value="C:plasma membrane"/>
    <property type="evidence" value="ECO:0007669"/>
    <property type="project" value="UniProtKB-SubCell"/>
</dbReference>
<evidence type="ECO:0000256" key="5">
    <source>
        <dbReference type="ARBA" id="ARBA00023136"/>
    </source>
</evidence>
<dbReference type="Pfam" id="PF03553">
    <property type="entry name" value="Na_H_antiporter"/>
    <property type="match status" value="1"/>
</dbReference>
<protein>
    <submittedName>
        <fullName evidence="9">Na+/H+ antiporter NhaC family protein</fullName>
    </submittedName>
</protein>
<dbReference type="PANTHER" id="PTHR43478:SF1">
    <property type="entry name" value="NA+_H+ ANTIPORTER NHAC-LIKE C-TERMINAL DOMAIN-CONTAINING PROTEIN"/>
    <property type="match status" value="1"/>
</dbReference>
<keyword evidence="5 6" id="KW-0472">Membrane</keyword>
<evidence type="ECO:0000256" key="1">
    <source>
        <dbReference type="ARBA" id="ARBA00004651"/>
    </source>
</evidence>
<name>A0A6M1T168_9BACT</name>
<reference evidence="9 10" key="1">
    <citation type="submission" date="2020-02" db="EMBL/GenBank/DDBJ databases">
        <title>Aliifodinibius halophilus 2W32, complete genome.</title>
        <authorList>
            <person name="Li Y."/>
            <person name="Wu S."/>
        </authorList>
    </citation>
    <scope>NUCLEOTIDE SEQUENCE [LARGE SCALE GENOMIC DNA]</scope>
    <source>
        <strain evidence="9 10">2W32</strain>
    </source>
</reference>
<evidence type="ECO:0000313" key="9">
    <source>
        <dbReference type="EMBL" id="NGP87717.1"/>
    </source>
</evidence>
<feature type="domain" description="Na+/H+ antiporter NhaC-like C-terminal" evidence="8">
    <location>
        <begin position="195"/>
        <end position="529"/>
    </location>
</feature>
<accession>A0A6M1T168</accession>
<evidence type="ECO:0000256" key="3">
    <source>
        <dbReference type="ARBA" id="ARBA00022692"/>
    </source>
</evidence>
<feature type="transmembrane region" description="Helical" evidence="6">
    <location>
        <begin position="411"/>
        <end position="430"/>
    </location>
</feature>
<dbReference type="EMBL" id="JAALLS010000004">
    <property type="protein sequence ID" value="NGP87717.1"/>
    <property type="molecule type" value="Genomic_DNA"/>
</dbReference>
<evidence type="ECO:0000256" key="2">
    <source>
        <dbReference type="ARBA" id="ARBA00022475"/>
    </source>
</evidence>
<keyword evidence="3 6" id="KW-0812">Transmembrane</keyword>
<feature type="transmembrane region" description="Helical" evidence="6">
    <location>
        <begin position="510"/>
        <end position="528"/>
    </location>
</feature>
<keyword evidence="2" id="KW-1003">Cell membrane</keyword>
<feature type="transmembrane region" description="Helical" evidence="6">
    <location>
        <begin position="64"/>
        <end position="91"/>
    </location>
</feature>
<dbReference type="InterPro" id="IPR018461">
    <property type="entry name" value="Na/H_Antiport_NhaC-like_C"/>
</dbReference>
<dbReference type="RefSeq" id="WP_165266722.1">
    <property type="nucleotide sequence ID" value="NZ_JAALLS010000004.1"/>
</dbReference>
<dbReference type="Proteomes" id="UP000479132">
    <property type="component" value="Unassembled WGS sequence"/>
</dbReference>
<feature type="transmembrane region" description="Helical" evidence="6">
    <location>
        <begin position="103"/>
        <end position="121"/>
    </location>
</feature>
<comment type="subcellular location">
    <subcellularLocation>
        <location evidence="1">Cell membrane</location>
        <topology evidence="1">Multi-pass membrane protein</topology>
    </subcellularLocation>
</comment>
<feature type="transmembrane region" description="Helical" evidence="6">
    <location>
        <begin position="41"/>
        <end position="57"/>
    </location>
</feature>
<keyword evidence="7" id="KW-0732">Signal</keyword>
<feature type="transmembrane region" description="Helical" evidence="6">
    <location>
        <begin position="186"/>
        <end position="213"/>
    </location>
</feature>
<evidence type="ECO:0000259" key="8">
    <source>
        <dbReference type="Pfam" id="PF03553"/>
    </source>
</evidence>
<feature type="signal peptide" evidence="7">
    <location>
        <begin position="1"/>
        <end position="24"/>
    </location>
</feature>
<feature type="transmembrane region" description="Helical" evidence="6">
    <location>
        <begin position="233"/>
        <end position="252"/>
    </location>
</feature>
<feature type="transmembrane region" description="Helical" evidence="6">
    <location>
        <begin position="371"/>
        <end position="391"/>
    </location>
</feature>
<sequence length="572" mass="61888">MKRKALFFVAGLLTLFLFYNFGFASPDAAEAASSGITKGSWLSIVPPLVAIGIALIFRQVLFALFLGIWCGAFLAGDLSFGGVFTSFFTALDGYIVPATADTSHMSIIIFTILIGGMVGIITDNGGTRGIIARITNFVRTKVHGQLMTSLMGFVVFFDDYANTMVVGNTMRPLTDKLRISRAKLAYLVDATAAPVATIALVSTWIGAMVGFIADAESKMPNFNESAYAVFLNSLPYNFYAFFTILFVILIAWSGRDFATMLTARINLYKAKHNPKLDTYNLWKDKIEDDEETKKVSHWTNAAIPILTLIFGTVAGLFITGTGDSVQSIIETADSYKALLWGSLISIAVAIVMTLARNLLEIEEMLEGMMEGMHTMFDGLLILVLAWALSAITVELGTADYLMNVFGETLNAYWLPAIVLVLSALTAFATGSSWGTMGILMPLVVPLAWEIGNNTGLPYDITAEIIYASVSSVLAGSVWGDHCSPISDTTILSSIATQCDHVEHVNTQLPYAMIVGVISILSMIGMLVVGIPWWVIYPLGVAIIVGIIFKFGKIPDPEEYAPEGEEAASTSLD</sequence>
<organism evidence="9 10">
    <name type="scientific">Fodinibius halophilus</name>
    <dbReference type="NCBI Taxonomy" id="1736908"/>
    <lineage>
        <taxon>Bacteria</taxon>
        <taxon>Pseudomonadati</taxon>
        <taxon>Balneolota</taxon>
        <taxon>Balneolia</taxon>
        <taxon>Balneolales</taxon>
        <taxon>Balneolaceae</taxon>
        <taxon>Fodinibius</taxon>
    </lineage>
</organism>
<evidence type="ECO:0000313" key="10">
    <source>
        <dbReference type="Proteomes" id="UP000479132"/>
    </source>
</evidence>
<evidence type="ECO:0000256" key="7">
    <source>
        <dbReference type="SAM" id="SignalP"/>
    </source>
</evidence>
<dbReference type="AlphaFoldDB" id="A0A6M1T168"/>
<dbReference type="PANTHER" id="PTHR43478">
    <property type="entry name" value="NA+/H+ ANTIPORTER-RELATED"/>
    <property type="match status" value="1"/>
</dbReference>
<keyword evidence="4 6" id="KW-1133">Transmembrane helix</keyword>
<feature type="chain" id="PRO_5026763954" evidence="7">
    <location>
        <begin position="25"/>
        <end position="572"/>
    </location>
</feature>
<keyword evidence="10" id="KW-1185">Reference proteome</keyword>
<feature type="transmembrane region" description="Helical" evidence="6">
    <location>
        <begin position="301"/>
        <end position="318"/>
    </location>
</feature>
<feature type="transmembrane region" description="Helical" evidence="6">
    <location>
        <begin position="338"/>
        <end position="359"/>
    </location>
</feature>
<evidence type="ECO:0000256" key="4">
    <source>
        <dbReference type="ARBA" id="ARBA00022989"/>
    </source>
</evidence>
<comment type="caution">
    <text evidence="9">The sequence shown here is derived from an EMBL/GenBank/DDBJ whole genome shotgun (WGS) entry which is preliminary data.</text>
</comment>
<evidence type="ECO:0000256" key="6">
    <source>
        <dbReference type="SAM" id="Phobius"/>
    </source>
</evidence>
<proteinExistence type="predicted"/>